<evidence type="ECO:0000313" key="3">
    <source>
        <dbReference type="Proteomes" id="UP001519295"/>
    </source>
</evidence>
<evidence type="ECO:0000313" key="2">
    <source>
        <dbReference type="EMBL" id="MBP2367405.1"/>
    </source>
</evidence>
<dbReference type="PANTHER" id="PTHR39456:SF1">
    <property type="entry name" value="METAL-DEPENDENT HYDROLASE"/>
    <property type="match status" value="1"/>
</dbReference>
<sequence>MTDTAPRPRRLQGADVGIPPRQLDFRLPDELAPWAYSENATATLFLAMLSAIFPPGEDFFVRSVVAFRDRVTDEELRARVAGFTAQEVIHSREHDRLNAAFRDRGFPVGVPEKAVATALKVLGRTSPRQQLACTALMEHFTAVLAEDILSTDEFQKRVHGDICELWLWHALEELEHKSVTYEVYEVIGTDQKERDRSVPLVLGTVGVAAVFGWAYLLVQQGVWRRPRDLREGWRLMFGPGQFMRRVLARMPVFNHPRFHPDRHDTRALEQRWRETLFGAQGTLTEHLRRPAGKRTV</sequence>
<dbReference type="GO" id="GO:0016787">
    <property type="term" value="F:hydrolase activity"/>
    <property type="evidence" value="ECO:0007669"/>
    <property type="project" value="UniProtKB-KW"/>
</dbReference>
<dbReference type="PIRSF" id="PIRSF007580">
    <property type="entry name" value="UCP07580"/>
    <property type="match status" value="1"/>
</dbReference>
<keyword evidence="1" id="KW-0472">Membrane</keyword>
<gene>
    <name evidence="2" type="ORF">JOF36_003101</name>
</gene>
<keyword evidence="1" id="KW-1133">Transmembrane helix</keyword>
<organism evidence="2 3">
    <name type="scientific">Pseudonocardia parietis</name>
    <dbReference type="NCBI Taxonomy" id="570936"/>
    <lineage>
        <taxon>Bacteria</taxon>
        <taxon>Bacillati</taxon>
        <taxon>Actinomycetota</taxon>
        <taxon>Actinomycetes</taxon>
        <taxon>Pseudonocardiales</taxon>
        <taxon>Pseudonocardiaceae</taxon>
        <taxon>Pseudonocardia</taxon>
    </lineage>
</organism>
<dbReference type="Pfam" id="PF10118">
    <property type="entry name" value="Metal_hydrol"/>
    <property type="match status" value="1"/>
</dbReference>
<evidence type="ECO:0000256" key="1">
    <source>
        <dbReference type="SAM" id="Phobius"/>
    </source>
</evidence>
<keyword evidence="3" id="KW-1185">Reference proteome</keyword>
<comment type="caution">
    <text evidence="2">The sequence shown here is derived from an EMBL/GenBank/DDBJ whole genome shotgun (WGS) entry which is preliminary data.</text>
</comment>
<reference evidence="2 3" key="1">
    <citation type="submission" date="2021-03" db="EMBL/GenBank/DDBJ databases">
        <title>Sequencing the genomes of 1000 actinobacteria strains.</title>
        <authorList>
            <person name="Klenk H.-P."/>
        </authorList>
    </citation>
    <scope>NUCLEOTIDE SEQUENCE [LARGE SCALE GENOMIC DNA]</scope>
    <source>
        <strain evidence="2 3">DSM 45256</strain>
    </source>
</reference>
<proteinExistence type="predicted"/>
<dbReference type="EMBL" id="JAGINU010000001">
    <property type="protein sequence ID" value="MBP2367405.1"/>
    <property type="molecule type" value="Genomic_DNA"/>
</dbReference>
<dbReference type="Proteomes" id="UP001519295">
    <property type="component" value="Unassembled WGS sequence"/>
</dbReference>
<name>A0ABS4VU29_9PSEU</name>
<keyword evidence="2" id="KW-0378">Hydrolase</keyword>
<dbReference type="PANTHER" id="PTHR39456">
    <property type="entry name" value="METAL-DEPENDENT HYDROLASE"/>
    <property type="match status" value="1"/>
</dbReference>
<feature type="transmembrane region" description="Helical" evidence="1">
    <location>
        <begin position="198"/>
        <end position="218"/>
    </location>
</feature>
<dbReference type="RefSeq" id="WP_210027537.1">
    <property type="nucleotide sequence ID" value="NZ_JAGINU010000001.1"/>
</dbReference>
<protein>
    <submittedName>
        <fullName evidence="2">Metal-dependent hydrolase</fullName>
    </submittedName>
</protein>
<dbReference type="InterPro" id="IPR016516">
    <property type="entry name" value="UCP07580"/>
</dbReference>
<keyword evidence="1" id="KW-0812">Transmembrane</keyword>
<accession>A0ABS4VU29</accession>